<dbReference type="InterPro" id="IPR015255">
    <property type="entry name" value="Vitellinogen_open_b-sht"/>
</dbReference>
<dbReference type="InterPro" id="IPR011030">
    <property type="entry name" value="Lipovitellin_superhlx_dom"/>
</dbReference>
<dbReference type="Gene3D" id="2.20.50.20">
    <property type="entry name" value="Lipovitellin. Chain A, domain 3"/>
    <property type="match status" value="1"/>
</dbReference>
<keyword evidence="6" id="KW-0175">Coiled coil</keyword>
<evidence type="ECO:0000256" key="1">
    <source>
        <dbReference type="ARBA" id="ARBA00022729"/>
    </source>
</evidence>
<dbReference type="InterPro" id="IPR015816">
    <property type="entry name" value="Vitellinogen_b-sht_N"/>
</dbReference>
<dbReference type="Gene3D" id="2.20.80.10">
    <property type="entry name" value="Lipovitellin-phosvitin complex, chain A, domain 4"/>
    <property type="match status" value="1"/>
</dbReference>
<dbReference type="GO" id="GO:0045735">
    <property type="term" value="F:nutrient reservoir activity"/>
    <property type="evidence" value="ECO:0007669"/>
    <property type="project" value="UniProtKB-KW"/>
</dbReference>
<evidence type="ECO:0000256" key="3">
    <source>
        <dbReference type="ARBA" id="ARBA00023157"/>
    </source>
</evidence>
<dbReference type="SMART" id="SM00638">
    <property type="entry name" value="LPD_N"/>
    <property type="match status" value="1"/>
</dbReference>
<evidence type="ECO:0000256" key="7">
    <source>
        <dbReference type="SAM" id="SignalP"/>
    </source>
</evidence>
<proteinExistence type="predicted"/>
<feature type="signal peptide" evidence="7">
    <location>
        <begin position="1"/>
        <end position="18"/>
    </location>
</feature>
<dbReference type="KEGG" id="bmy:BM_BM14109"/>
<dbReference type="InterPro" id="IPR050733">
    <property type="entry name" value="Vitellogenin/Apolipophorin"/>
</dbReference>
<dbReference type="SUPFAM" id="SSF56968">
    <property type="entry name" value="Lipovitellin-phosvitin complex, beta-sheet shell regions"/>
    <property type="match status" value="2"/>
</dbReference>
<gene>
    <name evidence="10" type="primary">Bm14109</name>
    <name evidence="10" type="ORF">BM_BM14109</name>
</gene>
<dbReference type="EMBL" id="CAAKNF010000193">
    <property type="protein sequence ID" value="VIO95002.1"/>
    <property type="molecule type" value="Genomic_DNA"/>
</dbReference>
<evidence type="ECO:0000256" key="6">
    <source>
        <dbReference type="SAM" id="Coils"/>
    </source>
</evidence>
<evidence type="ECO:0000259" key="8">
    <source>
        <dbReference type="PROSITE" id="PS51211"/>
    </source>
</evidence>
<dbReference type="PANTHER" id="PTHR23345">
    <property type="entry name" value="VITELLOGENIN-RELATED"/>
    <property type="match status" value="1"/>
</dbReference>
<evidence type="ECO:0000259" key="9">
    <source>
        <dbReference type="PROSITE" id="PS51233"/>
    </source>
</evidence>
<dbReference type="Gene3D" id="1.25.10.20">
    <property type="entry name" value="Vitellinogen, superhelical"/>
    <property type="match status" value="1"/>
</dbReference>
<feature type="coiled-coil region" evidence="6">
    <location>
        <begin position="2363"/>
        <end position="2446"/>
    </location>
</feature>
<name>A0A4E9FEZ1_BRUMA</name>
<dbReference type="InterPro" id="IPR015817">
    <property type="entry name" value="Vitellinogen_open_b-sht_sub1"/>
</dbReference>
<feature type="domain" description="Vitellogenin" evidence="8">
    <location>
        <begin position="47"/>
        <end position="631"/>
    </location>
</feature>
<dbReference type="GO" id="GO:0005319">
    <property type="term" value="F:lipid transporter activity"/>
    <property type="evidence" value="ECO:0007669"/>
    <property type="project" value="InterPro"/>
</dbReference>
<evidence type="ECO:0000313" key="12">
    <source>
        <dbReference type="WBParaSite" id="Bm14109.1"/>
    </source>
</evidence>
<dbReference type="InterPro" id="IPR001846">
    <property type="entry name" value="VWF_type-D"/>
</dbReference>
<accession>A0A8L7SRK4</accession>
<dbReference type="PANTHER" id="PTHR23345:SF15">
    <property type="entry name" value="VITELLOGENIN 1-RELATED"/>
    <property type="match status" value="1"/>
</dbReference>
<feature type="domain" description="VWFD" evidence="9">
    <location>
        <begin position="2595"/>
        <end position="2769"/>
    </location>
</feature>
<dbReference type="Gene3D" id="2.30.230.10">
    <property type="entry name" value="Lipovitellin, beta-sheet shell regions, chain A"/>
    <property type="match status" value="1"/>
</dbReference>
<dbReference type="GeneID" id="66057979"/>
<evidence type="ECO:0000256" key="5">
    <source>
        <dbReference type="PROSITE-ProRule" id="PRU00557"/>
    </source>
</evidence>
<dbReference type="WBParaSite" id="Bm14109.1">
    <property type="protein sequence ID" value="Bm14109.1"/>
    <property type="gene ID" value="WBGene00234370"/>
</dbReference>
<dbReference type="OrthoDB" id="6484170at2759"/>
<sequence>MHLEWLLLLHAIITFAVAYDGDNNKHYSALNDACAITCTGASTEVKYDIGRSYVFDVTSRTILKIGDERDTDVIQNAQAHISVHSPCEFSLKLTRTSLRGMQVENDWSAILERSSLRFAFDDGKVIAICPNNTDPIWAINIKRSILSTFQIIHEGIRETDISGDCPIIIEKQKINEILNLKTTKQLNSCYRKHDIAGIRAIPYRLESKIQMAPMIEAKQICERQIAHTNLQQVTCMENYHIISPYSNDNIGMLKVEQTLRAIGITNSAPQEKFNKRLSITFDYGSDNFNQKNSLQFVKKIIDELCESNDRIDANTAIQFANLVYNLRGLSLMELSSIANLQCDIFIDALSACASSSCIQQIGNLINSRLITNQFIFSSLAMLSNPTIDIINSIATFIDNIPFHGFLAISSLVQSYCITHSNCQMELSVQRIIHSISSKLPSNCYVGQEFDEIKKAVIILKSIGNIGYEEYSLSLLSACISNDQISNEIKIAAIDALRRKPCTHQRNSKIIELFRNQKENAEVRIIAFRQLMECANDELLKIIIEQLNNETINQVGSYIWSYLNTKQRSTNPGIRNLQYILKRFHIPKRYNLDLSRFSRYSELGYFDKVNNYGGHMDTSILLIPNGYIPRQIAFNFTIHLFGKSINILEIGARAEGLENADEELFGANGYISNPNGHIFREKQFQSKYSKLNYLKELYRRRNRNIEDLLRLTIYIRMFGDDLYYYGYQMEQHQLIDKIKENIEIDKVLAKLMEEKTKKLSRYMLLFELSQTLPTLSGLSFQFLLNVSFAAKLNSKLKLNFVNLLQRKFDASSHIDIHPSISIARSGAIVLRAGNIMTGAMITSNLYAATTISQTMEMIEGKKLSFKIDIPHKELFVTKISHDIIKIDSNRYQSFIIRRHSDQKIQKRYCSGDILAKILGIQACIDFYANFPVMEGSIKVEKIDHSMNSFEFLLERNSNRGEQKLLIRIDTPGSKINRKIETDFEISIPRKKLKVGIVTPIKTIVLDGNLQQMQQQLDDYATNLKLIIDDKVYILDGILKITKQRELNLYKLNARSIAKSVTIAEITTELQFNIVKPYAMFDFHLDKIFDKAIIFKILINPQTPKYEGKLEYLGPNFNGKFDTTIIHQGMINLKGTISGEYQIENYSKQTLEIGFEQIFQRKASNHHFKNAIYAISTAFNRLDFQIISNRTGNNIKNLLDATYFGKKFLANLDVTRDPNNIYTAIGRVKCDQFDIDNKLNIIYQNHFPLQFMLKIDIETPKMRNIHASAEYAIKVNPKWNFKGNMLLRYFDREITLNKQIDEVTIGQYKMQTHLQWNRNERINALSDIIFRPRENEYTIESTVNVAGLNEPLNIRKHIKYNYDYYNIQWHAKQGGQTIYDLTINLIGQFGNQQKINFNIYTEKFEPKINYQMTGELQPSMNSITALATIRKDGNHFGTGSIILPKTFNLPNQQYRGEFNWIYQQRSNKIVMEYNQLKHSYGTVYAIKLESNDDINLKLHFDRQNDKIIFKCDLDKNHIRTISMTLNATSFRWDLFEIETHLSTDKPLQQRSIKTKGGFLYRTDQANIEGLFEINDKRYGIEGYWRKIMHNEGSRAYIYASKFMTPQIGINFEQQLEVEKIISIRKAKTIFALINAGRILNLTNEIKNDITSISAITDIIGNEMVLKHTIEYNHRNGQRILNKYLKFNEKVLNMNLSTIYRQRQVQIDISALTNFGIIQYGKIMFDCHKGQTFWNCDAETNVNKQFVIKGYEMLSAQNTDIGYLIKLSYLMNSEGKIKFNIDNEASKYNANAMLRHADILYNLELDVNNNKGIVKFQTPAYLINPQVRIIRKGPTEFEIHSENESGGRIYAHIKTGDYDKLLKMKITEIPEAFELHLENSLISDKQKSIAKLTVDPSGKNKTYGIENEIEVEGETFRALRSTIIQPKRTINIAILRPTNNKYALSVQPNVGGRRQPTVAEMTYQKTIDGYHWEGSISDEALITPLQAKIIYKKDEKDKNNYRLDLQTEFIYSNQPDKLFANSFHLHRSTFVLPEQNKRIVVRNVKNVNDNVRFVIELKSTHQASNLNTRLWTKIDRSVIGNVAIPVRAIFGLETRNLQHQPVEYSLETRTDTVKFTEIQLKSPNSMLKARIDKINDNHYKVGFYENNQQPSIVGELNLHNNKAMFEYRNERLKEVKLHASIEKLNDYEAEINLWHSEVSKKIQDARLTLQVKEGNVWKSNIYIRPTIENEIIKKTKEIISKSGEFHQNSFIPDAIRSIFLSHKQIANDIVTTALDEIIKQWTTEQRNFAAEFGSEYAKLVDEIEINYELIKEAMFIAYDQAYQEMEQFVKGITENDFISRLKQLFDVNNDIRQEIKASLKPFINLIDQLYKEMDNLQQNAAMIIERLEEMLKLKNLRRALEEYKEIFERTDIIRIILYEMQKFSRQYQLSELERAIVNIETNRRRYQDDAFEIYDKIKNFILDKMIVSTLSKLTIAMFDSLDEIQIRQKWQNIINYLRGKIKANEMAKQFWNYYLPNYKRLSSGHYELEVAVPYGASSLEEILNNLHPQHFIALKSALIESFGLSVKDQEFAQSLSDTIYTYKSIKLNPWKIISLYESIAYIINGNRFVSFDGRVFAFHHARCEYLLASDLRTQRFALIAIFSSQGYLETIKIELRNDEILFHKSGNIQINGAPLISIPWQKIDSIDGAILISISRKDHWTILKTYDGLCIRCNNQFYICEIILSGRMHGRSNGLLGLNDNEPSNDYDLIDGTSNDQLNVLAEHWAINGECGVNQARDLTYRDDERCQEYFQNSDSPLRLCFNHIRPKPFEQICSNGGRQQHCIATAAYHQICANVGIMIALPHECVRCDGDLHLDDERMIEKSIIDHDIIFVVEERKCMNHHKEKLAQIAQQISHQQRSVRFGWIGFGGEGVHHEPLVHYEQNEALMDTLTFIKQTQQTFESISGIEQTFICPKKALEFTIKHFPFRFASAKSIVLVICKKCSQNGHKEMLNMLLEQNITMHLLTLSKFKTNDGSKIVGMNAKELLNEYGAQIGQRSSLLHPHDSCSVIAQQTFGTVFSLKYGFMIAASRIAYKRESYCFNCQCTIDRLFARNICRPCEAIEPAELVSYRMIDSEPDNDPQFLDLFI</sequence>
<dbReference type="Proteomes" id="UP000006672">
    <property type="component" value="Unassembled WGS sequence"/>
</dbReference>
<feature type="chain" id="PRO_5023858786" description="Vitellogenin domain-containing protein" evidence="7">
    <location>
        <begin position="19"/>
        <end position="3125"/>
    </location>
</feature>
<keyword evidence="4" id="KW-0325">Glycoprotein</keyword>
<dbReference type="RefSeq" id="XP_042935375.1">
    <property type="nucleotide sequence ID" value="XM_043079441.1"/>
</dbReference>
<keyword evidence="3" id="KW-1015">Disulfide bond</keyword>
<evidence type="ECO:0000256" key="2">
    <source>
        <dbReference type="ARBA" id="ARBA00022761"/>
    </source>
</evidence>
<dbReference type="PROSITE" id="PS51211">
    <property type="entry name" value="VITELLOGENIN"/>
    <property type="match status" value="1"/>
</dbReference>
<dbReference type="InterPro" id="IPR001747">
    <property type="entry name" value="Vitellogenin_N"/>
</dbReference>
<reference evidence="11" key="1">
    <citation type="journal article" date="2007" name="Science">
        <title>Draft genome of the filarial nematode parasite Brugia malayi.</title>
        <authorList>
            <person name="Ghedin E."/>
            <person name="Wang S."/>
            <person name="Spiro D."/>
            <person name="Caler E."/>
            <person name="Zhao Q."/>
            <person name="Crabtree J."/>
            <person name="Allen J.E."/>
            <person name="Delcher A.L."/>
            <person name="Guiliano D.B."/>
            <person name="Miranda-Saavedra D."/>
            <person name="Angiuoli S.V."/>
            <person name="Creasy T."/>
            <person name="Amedeo P."/>
            <person name="Haas B."/>
            <person name="El-Sayed N.M."/>
            <person name="Wortman J.R."/>
            <person name="Feldblyum T."/>
            <person name="Tallon L."/>
            <person name="Schatz M."/>
            <person name="Shumway M."/>
            <person name="Koo H."/>
            <person name="Salzberg S.L."/>
            <person name="Schobel S."/>
            <person name="Pertea M."/>
            <person name="Pop M."/>
            <person name="White O."/>
            <person name="Barton G.J."/>
            <person name="Carlow C.K."/>
            <person name="Crawford M.J."/>
            <person name="Daub J."/>
            <person name="Dimmic M.W."/>
            <person name="Estes C.F."/>
            <person name="Foster J.M."/>
            <person name="Ganatra M."/>
            <person name="Gregory W.F."/>
            <person name="Johnson N.M."/>
            <person name="Jin J."/>
            <person name="Komuniecki R."/>
            <person name="Korf I."/>
            <person name="Kumar S."/>
            <person name="Laney S."/>
            <person name="Li B.W."/>
            <person name="Li W."/>
            <person name="Lindblom T.H."/>
            <person name="Lustigman S."/>
            <person name="Ma D."/>
            <person name="Maina C.V."/>
            <person name="Martin D.M."/>
            <person name="McCarter J.P."/>
            <person name="McReynolds L."/>
            <person name="Mitreva M."/>
            <person name="Nutman T.B."/>
            <person name="Parkinson J."/>
            <person name="Peregrin-Alvarez J.M."/>
            <person name="Poole C."/>
            <person name="Ren Q."/>
            <person name="Saunders L."/>
            <person name="Sluder A.E."/>
            <person name="Smith K."/>
            <person name="Stanke M."/>
            <person name="Unnasch T.R."/>
            <person name="Ware J."/>
            <person name="Wei A.D."/>
            <person name="Weil G."/>
            <person name="Williams D.J."/>
            <person name="Zhang Y."/>
            <person name="Williams S.A."/>
            <person name="Fraser-Liggett C."/>
            <person name="Slatko B."/>
            <person name="Blaxter M.L."/>
            <person name="Scott A.L."/>
        </authorList>
    </citation>
    <scope>NUCLEOTIDE SEQUENCE</scope>
    <source>
        <strain evidence="11">FR3</strain>
    </source>
</reference>
<dbReference type="InterPro" id="IPR015819">
    <property type="entry name" value="Lipid_transp_b-sht_shell"/>
</dbReference>
<evidence type="ECO:0000313" key="10">
    <source>
        <dbReference type="EMBL" id="VIO95002.1"/>
    </source>
</evidence>
<evidence type="ECO:0000256" key="4">
    <source>
        <dbReference type="ARBA" id="ARBA00023180"/>
    </source>
</evidence>
<evidence type="ECO:0000313" key="11">
    <source>
        <dbReference type="Proteomes" id="UP000006672"/>
    </source>
</evidence>
<accession>A0A4E9FEZ1</accession>
<reference evidence="10" key="2">
    <citation type="submission" date="2019-04" db="EMBL/GenBank/DDBJ databases">
        <authorList>
            <person name="Howe K."/>
            <person name="Paulini M."/>
            <person name="Williams G."/>
        </authorList>
    </citation>
    <scope>NUCLEOTIDE SEQUENCE [LARGE SCALE GENOMIC DNA]</scope>
    <source>
        <strain evidence="10">FR3</strain>
    </source>
</reference>
<keyword evidence="1 7" id="KW-0732">Signal</keyword>
<comment type="caution">
    <text evidence="5">Lacks conserved residue(s) required for the propagation of feature annotation.</text>
</comment>
<dbReference type="SMART" id="SM01169">
    <property type="entry name" value="DUF1943"/>
    <property type="match status" value="1"/>
</dbReference>
<dbReference type="SUPFAM" id="SSF48431">
    <property type="entry name" value="Lipovitellin-phosvitin complex, superhelical domain"/>
    <property type="match status" value="1"/>
</dbReference>
<evidence type="ECO:0008006" key="13">
    <source>
        <dbReference type="Google" id="ProtNLM"/>
    </source>
</evidence>
<dbReference type="CTD" id="66057979"/>
<dbReference type="Pfam" id="PF00094">
    <property type="entry name" value="VWD"/>
    <property type="match status" value="1"/>
</dbReference>
<dbReference type="SMART" id="SM00216">
    <property type="entry name" value="VWD"/>
    <property type="match status" value="1"/>
</dbReference>
<keyword evidence="11" id="KW-1185">Reference proteome</keyword>
<reference evidence="12" key="3">
    <citation type="submission" date="2022-04" db="UniProtKB">
        <authorList>
            <consortium name="WormBaseParasite"/>
        </authorList>
    </citation>
    <scope>IDENTIFICATION</scope>
</reference>
<organism evidence="10">
    <name type="scientific">Brugia malayi</name>
    <name type="common">Filarial nematode worm</name>
    <dbReference type="NCBI Taxonomy" id="6279"/>
    <lineage>
        <taxon>Eukaryota</taxon>
        <taxon>Metazoa</taxon>
        <taxon>Ecdysozoa</taxon>
        <taxon>Nematoda</taxon>
        <taxon>Chromadorea</taxon>
        <taxon>Rhabditida</taxon>
        <taxon>Spirurina</taxon>
        <taxon>Spiruromorpha</taxon>
        <taxon>Filarioidea</taxon>
        <taxon>Onchocercidae</taxon>
        <taxon>Brugia</taxon>
    </lineage>
</organism>
<keyword evidence="2" id="KW-0758">Storage protein</keyword>
<dbReference type="PROSITE" id="PS51233">
    <property type="entry name" value="VWFD"/>
    <property type="match status" value="1"/>
</dbReference>
<dbReference type="Pfam" id="PF01347">
    <property type="entry name" value="Vitellogenin_N"/>
    <property type="match status" value="1"/>
</dbReference>
<dbReference type="Pfam" id="PF09172">
    <property type="entry name" value="Vit_open_b-sht"/>
    <property type="match status" value="1"/>
</dbReference>
<protein>
    <recommendedName>
        <fullName evidence="13">Vitellogenin domain-containing protein</fullName>
    </recommendedName>
</protein>